<dbReference type="Proteomes" id="UP000314985">
    <property type="component" value="Chromosome 8"/>
</dbReference>
<feature type="compositionally biased region" description="Low complexity" evidence="1">
    <location>
        <begin position="109"/>
        <end position="128"/>
    </location>
</feature>
<evidence type="ECO:0008006" key="5">
    <source>
        <dbReference type="Google" id="ProtNLM"/>
    </source>
</evidence>
<protein>
    <recommendedName>
        <fullName evidence="5">Prostate androgen-regulated mucin-like protein 1</fullName>
    </recommendedName>
</protein>
<reference evidence="3" key="2">
    <citation type="submission" date="2025-08" db="UniProtKB">
        <authorList>
            <consortium name="Ensembl"/>
        </authorList>
    </citation>
    <scope>IDENTIFICATION</scope>
</reference>
<evidence type="ECO:0000313" key="3">
    <source>
        <dbReference type="Ensembl" id="ENSSSCP00070009501.1"/>
    </source>
</evidence>
<organism evidence="3 4">
    <name type="scientific">Sus scrofa</name>
    <name type="common">Pig</name>
    <dbReference type="NCBI Taxonomy" id="9823"/>
    <lineage>
        <taxon>Eukaryota</taxon>
        <taxon>Metazoa</taxon>
        <taxon>Chordata</taxon>
        <taxon>Craniata</taxon>
        <taxon>Vertebrata</taxon>
        <taxon>Euteleostomi</taxon>
        <taxon>Mammalia</taxon>
        <taxon>Eutheria</taxon>
        <taxon>Laurasiatheria</taxon>
        <taxon>Artiodactyla</taxon>
        <taxon>Suina</taxon>
        <taxon>Suidae</taxon>
        <taxon>Sus</taxon>
    </lineage>
</organism>
<dbReference type="Ensembl" id="ENSSSCT00070011542.1">
    <property type="protein sequence ID" value="ENSSSCP00070009501.1"/>
    <property type="gene ID" value="ENSSSCG00070006063.1"/>
</dbReference>
<dbReference type="PANTHER" id="PTHR35453:SF1">
    <property type="entry name" value="PROSTATE ANDROGEN-REGULATED MUCIN-LIKE PROTEIN 1"/>
    <property type="match status" value="1"/>
</dbReference>
<dbReference type="Pfam" id="PF17061">
    <property type="entry name" value="PARM"/>
    <property type="match status" value="1"/>
</dbReference>
<sequence>GQKSAPITLRSLSSQHRPSGPKHSLNPLKTRISRPDCPAEAALGQDSRDLNAAGRGKARGGLVIAAGPGWEGFGGGSRAAEAAPGSRGWDGAEARRAPEDTQLTEPRGARLSSPPAARAARPPGSHSSQPGRGGAARARCALSVLANSPAARAGFGTKHHGTMVCKTLFALFIVTAGSIAAITVTVIAVVLLVFGVAAYLKIRHSSYGRLLDDHDYGSWGNYNNPLYDDS</sequence>
<dbReference type="AlphaFoldDB" id="A0A4X1T1D5"/>
<dbReference type="PANTHER" id="PTHR35453">
    <property type="entry name" value="PROSTATE ANDROGEN-REGULATED MUCIN-LIKE PROTEIN 1"/>
    <property type="match status" value="1"/>
</dbReference>
<proteinExistence type="predicted"/>
<feature type="transmembrane region" description="Helical" evidence="2">
    <location>
        <begin position="168"/>
        <end position="200"/>
    </location>
</feature>
<accession>A0A4X1T1D5</accession>
<evidence type="ECO:0000256" key="1">
    <source>
        <dbReference type="SAM" id="MobiDB-lite"/>
    </source>
</evidence>
<feature type="region of interest" description="Disordered" evidence="1">
    <location>
        <begin position="1"/>
        <end position="134"/>
    </location>
</feature>
<keyword evidence="2" id="KW-1133">Transmembrane helix</keyword>
<evidence type="ECO:0000256" key="2">
    <source>
        <dbReference type="SAM" id="Phobius"/>
    </source>
</evidence>
<keyword evidence="2" id="KW-0812">Transmembrane</keyword>
<feature type="compositionally biased region" description="Polar residues" evidence="1">
    <location>
        <begin position="1"/>
        <end position="17"/>
    </location>
</feature>
<name>A0A4X1T1D5_PIG</name>
<dbReference type="InterPro" id="IPR031431">
    <property type="entry name" value="PARM1"/>
</dbReference>
<evidence type="ECO:0000313" key="4">
    <source>
        <dbReference type="Proteomes" id="UP000314985"/>
    </source>
</evidence>
<feature type="compositionally biased region" description="Basic and acidic residues" evidence="1">
    <location>
        <begin position="90"/>
        <end position="99"/>
    </location>
</feature>
<reference evidence="3 4" key="1">
    <citation type="submission" date="2017-08" db="EMBL/GenBank/DDBJ databases">
        <title>USMARCv1.0.</title>
        <authorList>
            <person name="Hannum G.I."/>
            <person name="Koren S."/>
            <person name="Schroeder S.G."/>
            <person name="Chin S.C."/>
            <person name="Nonneman D.J."/>
            <person name="Becker S.A."/>
            <person name="Rosen B.D."/>
            <person name="Bickhart D.M."/>
            <person name="Putnam N.H."/>
            <person name="Green R.E."/>
            <person name="Tuggle C.K."/>
            <person name="Liu H."/>
            <person name="Rohrer G.A."/>
            <person name="Warr A."/>
            <person name="Hall R."/>
            <person name="Kim K."/>
            <person name="Hume D.A."/>
            <person name="Talbot R."/>
            <person name="Chow W."/>
            <person name="Howe K."/>
            <person name="Schwartz A.S."/>
            <person name="Watson M."/>
            <person name="Archibald A.L."/>
            <person name="Phillippy A.M."/>
            <person name="Smith T.P.L."/>
        </authorList>
    </citation>
    <scope>NUCLEOTIDE SEQUENCE [LARGE SCALE GENOMIC DNA]</scope>
</reference>
<keyword evidence="2" id="KW-0472">Membrane</keyword>